<dbReference type="AlphaFoldDB" id="A0A9X3MQ39"/>
<feature type="chain" id="PRO_5040885289" description="Pectate lyase superfamily protein domain-containing protein" evidence="1">
    <location>
        <begin position="25"/>
        <end position="841"/>
    </location>
</feature>
<sequence length="841" mass="87019">MRRVFAFATVVGVWLAGGVATASAAASPPCTTTPTPVATVPSSPFGANVTIFNPSMSVASINAALNAASPNQRRQFFFLPGTYGDPSITPATATANNVIQAQVASGTKVSGLGRGPCDVVINGALDIKNGGLAIRPSQLSNLTINPIEIGSPDHSMLWYTSQTATWRRVNLLGNLYVSPVIQSPGKCQNPCTNPADINLVPGVANGFVMANSVVTGKIINGDGLNRPGVEGFGGNSDIYFQQDSIGGYTGFGSQMVFAGTLGAPATDFRPGVEGPNGTFAVTPGHITTVDTVPVVREEPYVYYDGTQFQVFRPSAQFDVRGPNWDQTGQGDSLPLSSFYIANPTTPTSSATPDTAATINAQLAAGKHIILNPGTYVLDAPLTVASSDKVIFGLGDPILRADNTSTIVVKDSAPGTVLGGFNADGRAFNATDMGAVPFAENQVVIGDTPHGAGSKTDPTSLNDISSVSGAKTDVLINQDHVVMNQGQIQSNNNSGNGYTTTNWTADSSTYGMVINGDHFTWQGIWLEHFKKTQVTWNGEDGQVFFFQNERPLTVPFDVPGEIGVQPHVWKMAPDFDGYPALAVSNDVNRFTLHGFQSWSRLGNGCYCNVTSLITTPVKPGVKLYSLFTGMILGSTPPGTTPTGTTVGGVFNLVNQDGVSSTTPFSTGPWGATSAWPYSDVAGHANTARLTSFPSTTDASGTVGAVVPATLSLSLGGPATFGAFTPGVDRDYLASTTANVISTAGDASLSVADPSAVSTGKLVNGAFSLAQALQASASSTGGTGSAFAPVGGSANPTTLLSYSAPKSNDSVTLNFKQTIGRTEALRTGAYGKTLTFTLSTTTP</sequence>
<comment type="caution">
    <text evidence="2">The sequence shown here is derived from an EMBL/GenBank/DDBJ whole genome shotgun (WGS) entry which is preliminary data.</text>
</comment>
<feature type="signal peptide" evidence="1">
    <location>
        <begin position="1"/>
        <end position="24"/>
    </location>
</feature>
<evidence type="ECO:0000256" key="1">
    <source>
        <dbReference type="SAM" id="SignalP"/>
    </source>
</evidence>
<keyword evidence="3" id="KW-1185">Reference proteome</keyword>
<keyword evidence="1" id="KW-0732">Signal</keyword>
<organism evidence="2 3">
    <name type="scientific">Solirubrobacter ginsenosidimutans</name>
    <dbReference type="NCBI Taxonomy" id="490573"/>
    <lineage>
        <taxon>Bacteria</taxon>
        <taxon>Bacillati</taxon>
        <taxon>Actinomycetota</taxon>
        <taxon>Thermoleophilia</taxon>
        <taxon>Solirubrobacterales</taxon>
        <taxon>Solirubrobacteraceae</taxon>
        <taxon>Solirubrobacter</taxon>
    </lineage>
</organism>
<proteinExistence type="predicted"/>
<dbReference type="RefSeq" id="WP_270039853.1">
    <property type="nucleotide sequence ID" value="NZ_JAPDOD010000007.1"/>
</dbReference>
<dbReference type="Proteomes" id="UP001149140">
    <property type="component" value="Unassembled WGS sequence"/>
</dbReference>
<evidence type="ECO:0000313" key="3">
    <source>
        <dbReference type="Proteomes" id="UP001149140"/>
    </source>
</evidence>
<protein>
    <recommendedName>
        <fullName evidence="4">Pectate lyase superfamily protein domain-containing protein</fullName>
    </recommendedName>
</protein>
<name>A0A9X3MQ39_9ACTN</name>
<evidence type="ECO:0008006" key="4">
    <source>
        <dbReference type="Google" id="ProtNLM"/>
    </source>
</evidence>
<gene>
    <name evidence="2" type="ORF">OM076_10990</name>
</gene>
<accession>A0A9X3MQ39</accession>
<reference evidence="2" key="1">
    <citation type="submission" date="2022-10" db="EMBL/GenBank/DDBJ databases">
        <title>The WGS of Solirubrobacter ginsenosidimutans DSM 21036.</title>
        <authorList>
            <person name="Jiang Z."/>
        </authorList>
    </citation>
    <scope>NUCLEOTIDE SEQUENCE</scope>
    <source>
        <strain evidence="2">DSM 21036</strain>
    </source>
</reference>
<dbReference type="EMBL" id="JAPDOD010000007">
    <property type="protein sequence ID" value="MDA0160791.1"/>
    <property type="molecule type" value="Genomic_DNA"/>
</dbReference>
<evidence type="ECO:0000313" key="2">
    <source>
        <dbReference type="EMBL" id="MDA0160791.1"/>
    </source>
</evidence>